<comment type="caution">
    <text evidence="8">The sequence shown here is derived from an EMBL/GenBank/DDBJ whole genome shotgun (WGS) entry which is preliminary data.</text>
</comment>
<accession>A0AAP0QN55</accession>
<dbReference type="PROSITE" id="PS50966">
    <property type="entry name" value="ZF_SWIM"/>
    <property type="match status" value="1"/>
</dbReference>
<feature type="compositionally biased region" description="Polar residues" evidence="6">
    <location>
        <begin position="943"/>
        <end position="954"/>
    </location>
</feature>
<feature type="domain" description="SWIM-type" evidence="7">
    <location>
        <begin position="810"/>
        <end position="842"/>
    </location>
</feature>
<evidence type="ECO:0000313" key="8">
    <source>
        <dbReference type="EMBL" id="KAK9200780.1"/>
    </source>
</evidence>
<evidence type="ECO:0000313" key="9">
    <source>
        <dbReference type="Proteomes" id="UP001428341"/>
    </source>
</evidence>
<dbReference type="InterPro" id="IPR004332">
    <property type="entry name" value="Transposase_MuDR"/>
</dbReference>
<dbReference type="EMBL" id="JBCGBO010000005">
    <property type="protein sequence ID" value="KAK9200780.1"/>
    <property type="molecule type" value="Genomic_DNA"/>
</dbReference>
<dbReference type="InterPro" id="IPR006564">
    <property type="entry name" value="Znf_PMZ"/>
</dbReference>
<protein>
    <recommendedName>
        <fullName evidence="7">SWIM-type domain-containing protein</fullName>
    </recommendedName>
</protein>
<proteinExistence type="predicted"/>
<feature type="compositionally biased region" description="Low complexity" evidence="6">
    <location>
        <begin position="955"/>
        <end position="971"/>
    </location>
</feature>
<keyword evidence="2 4" id="KW-0863">Zinc-finger</keyword>
<evidence type="ECO:0000259" key="7">
    <source>
        <dbReference type="PROSITE" id="PS50966"/>
    </source>
</evidence>
<dbReference type="AlphaFoldDB" id="A0AAP0QN55"/>
<feature type="region of interest" description="Disordered" evidence="6">
    <location>
        <begin position="196"/>
        <end position="216"/>
    </location>
</feature>
<keyword evidence="5" id="KW-0175">Coiled coil</keyword>
<dbReference type="GO" id="GO:0008270">
    <property type="term" value="F:zinc ion binding"/>
    <property type="evidence" value="ECO:0007669"/>
    <property type="project" value="UniProtKB-KW"/>
</dbReference>
<dbReference type="InterPro" id="IPR007527">
    <property type="entry name" value="Znf_SWIM"/>
</dbReference>
<feature type="compositionally biased region" description="Polar residues" evidence="6">
    <location>
        <begin position="203"/>
        <end position="212"/>
    </location>
</feature>
<keyword evidence="1" id="KW-0479">Metal-binding</keyword>
<dbReference type="InterPro" id="IPR018289">
    <property type="entry name" value="MULE_transposase_dom"/>
</dbReference>
<evidence type="ECO:0000256" key="5">
    <source>
        <dbReference type="SAM" id="Coils"/>
    </source>
</evidence>
<keyword evidence="3" id="KW-0862">Zinc</keyword>
<dbReference type="Pfam" id="PF10551">
    <property type="entry name" value="MULE"/>
    <property type="match status" value="1"/>
</dbReference>
<sequence>MDGILLMLIEDPIDVVGRIYRRVELGVHIDTVNEVKRAWTLEKSGIVSIKLYFLKLIDDSTPIFVLSNLIWKTKVPSKVKMMMGSTPILAWDNTNDVLKEYEEKVSVLSKERDQLIKQRDSAIQEAHLWRCELAKAREHVVRLEAAVVRGEEKVWVAEARIKEAAQKEAAAVKGKEELLAYVNILQSQLQRSTQSKFLRRRQSSNMDNSLPQTKDVDLSDENVDKACLSVSRAVPEPGESVVHMTVDQVNLQPIGDGEWSDIQATEARIADEGLRERGMALKMLYKSTVILTKALLALVEFKYWREAELKEVMVKYGHNEMDLIEIFVVLPWTTSRQRKLISNDSELYSVFEEFFTNSCPVIEFEVHTGLGGQSCHESVVIGSENPVNIGVGMGSDKFEKLSEDDFIGGHLFDEENGLSQMYESIVDNEWKPNLNGSVSLKVGNTFESVALLREVMVKYAIQEGFELNRIKNDGVRYTCCCVNPKCTWKLHASSMVDGITFKIRYIKGKHDCQIKSVNKDATAPWIAKVCAGLIQTNPGVDVNVIRSELKDKHGIECDKQKPYRAKKIALKNLGADHIACYGKLLKYAHILMKMNRGACVKGPYMGVLLSVVALDAVSGIFPLAFCICEVENYDSWGYFLSLLYEFNRADDHRSITIISDRQKGLLWGLEKYWPNASTRYCARHIFVNLMCKFPGLNVMGLFWKACRAANQYDFERAMSQIRAKDQNCYEWLRKIPPAQWSRSEFDHHMKSDHVTNNMTESFNKWVDEVRDKPVLTILEHIRRQLMARRIKVFGGRGELFECCQAGYKNFLVHITDGTCECGMWQVSGVPCKHAVAAILHKGGQPENYVHHYLIKESFMMTYMGTINPIPDECAWPEVEAEPFPDVVVHVKVGPPDIKAPVGRPKKKRTKEPGETKLTSKRFTIKCSACRCLGHNKKGCPNFPKTTRTIKGSNRTSSSAQASDITSSTAQA</sequence>
<feature type="region of interest" description="Disordered" evidence="6">
    <location>
        <begin position="942"/>
        <end position="971"/>
    </location>
</feature>
<name>A0AAP0QN55_9ROSI</name>
<dbReference type="SMART" id="SM00575">
    <property type="entry name" value="ZnF_PMZ"/>
    <property type="match status" value="1"/>
</dbReference>
<dbReference type="Pfam" id="PF04434">
    <property type="entry name" value="SWIM"/>
    <property type="match status" value="1"/>
</dbReference>
<evidence type="ECO:0000256" key="2">
    <source>
        <dbReference type="ARBA" id="ARBA00022771"/>
    </source>
</evidence>
<dbReference type="PANTHER" id="PTHR31973:SF187">
    <property type="entry name" value="MUTATOR TRANSPOSASE MUDRA PROTEIN"/>
    <property type="match status" value="1"/>
</dbReference>
<dbReference type="Proteomes" id="UP001428341">
    <property type="component" value="Unassembled WGS sequence"/>
</dbReference>
<organism evidence="8 9">
    <name type="scientific">Citrus x changshan-huyou</name>
    <dbReference type="NCBI Taxonomy" id="2935761"/>
    <lineage>
        <taxon>Eukaryota</taxon>
        <taxon>Viridiplantae</taxon>
        <taxon>Streptophyta</taxon>
        <taxon>Embryophyta</taxon>
        <taxon>Tracheophyta</taxon>
        <taxon>Spermatophyta</taxon>
        <taxon>Magnoliopsida</taxon>
        <taxon>eudicotyledons</taxon>
        <taxon>Gunneridae</taxon>
        <taxon>Pentapetalae</taxon>
        <taxon>rosids</taxon>
        <taxon>malvids</taxon>
        <taxon>Sapindales</taxon>
        <taxon>Rutaceae</taxon>
        <taxon>Aurantioideae</taxon>
        <taxon>Citrus</taxon>
    </lineage>
</organism>
<evidence type="ECO:0000256" key="3">
    <source>
        <dbReference type="ARBA" id="ARBA00022833"/>
    </source>
</evidence>
<evidence type="ECO:0000256" key="1">
    <source>
        <dbReference type="ARBA" id="ARBA00022723"/>
    </source>
</evidence>
<evidence type="ECO:0000256" key="4">
    <source>
        <dbReference type="PROSITE-ProRule" id="PRU00325"/>
    </source>
</evidence>
<feature type="region of interest" description="Disordered" evidence="6">
    <location>
        <begin position="897"/>
        <end position="916"/>
    </location>
</feature>
<evidence type="ECO:0000256" key="6">
    <source>
        <dbReference type="SAM" id="MobiDB-lite"/>
    </source>
</evidence>
<dbReference type="PANTHER" id="PTHR31973">
    <property type="entry name" value="POLYPROTEIN, PUTATIVE-RELATED"/>
    <property type="match status" value="1"/>
</dbReference>
<dbReference type="Pfam" id="PF03108">
    <property type="entry name" value="DBD_Tnp_Mut"/>
    <property type="match status" value="1"/>
</dbReference>
<gene>
    <name evidence="8" type="ORF">WN944_015979</name>
</gene>
<reference evidence="8 9" key="1">
    <citation type="submission" date="2024-05" db="EMBL/GenBank/DDBJ databases">
        <title>Haplotype-resolved chromosome-level genome assembly of Huyou (Citrus changshanensis).</title>
        <authorList>
            <person name="Miao C."/>
            <person name="Chen W."/>
            <person name="Wu Y."/>
            <person name="Wang L."/>
            <person name="Zhao S."/>
            <person name="Grierson D."/>
            <person name="Xu C."/>
            <person name="Chen K."/>
        </authorList>
    </citation>
    <scope>NUCLEOTIDE SEQUENCE [LARGE SCALE GENOMIC DNA]</scope>
    <source>
        <strain evidence="8">01-14</strain>
        <tissue evidence="8">Leaf</tissue>
    </source>
</reference>
<keyword evidence="9" id="KW-1185">Reference proteome</keyword>
<feature type="coiled-coil region" evidence="5">
    <location>
        <begin position="98"/>
        <end position="153"/>
    </location>
</feature>